<comment type="caution">
    <text evidence="1">The sequence shown here is derived from an EMBL/GenBank/DDBJ whole genome shotgun (WGS) entry which is preliminary data.</text>
</comment>
<dbReference type="Pfam" id="PF10096">
    <property type="entry name" value="DUF2334"/>
    <property type="match status" value="1"/>
</dbReference>
<accession>A0ABD6FAR0</accession>
<reference evidence="1 2" key="1">
    <citation type="journal article" date="2021" name="BMC Genomics">
        <title>Genome-resolved metagenome and metatranscriptome analyses of thermophilic composting reveal key bacterial players and their metabolic interactions.</title>
        <authorList>
            <person name="Braga L.P.P."/>
            <person name="Pereira R.V."/>
            <person name="Martins L.F."/>
            <person name="Moura L.M.S."/>
            <person name="Sanchez F.B."/>
            <person name="Patane J.S.L."/>
            <person name="da Silva A.M."/>
            <person name="Setubal J.C."/>
        </authorList>
    </citation>
    <scope>NUCLEOTIDE SEQUENCE [LARGE SCALE GENOMIC DNA]</scope>
    <source>
        <strain evidence="1">ZC4RG45</strain>
    </source>
</reference>
<dbReference type="Proteomes" id="UP000249324">
    <property type="component" value="Unassembled WGS sequence"/>
</dbReference>
<dbReference type="AlphaFoldDB" id="A0ABD6FAR0"/>
<gene>
    <name evidence="1" type="ORF">DIU77_002635</name>
</gene>
<proteinExistence type="predicted"/>
<evidence type="ECO:0000313" key="2">
    <source>
        <dbReference type="Proteomes" id="UP000249324"/>
    </source>
</evidence>
<name>A0ABD6FAR0_9PSEU</name>
<dbReference type="InterPro" id="IPR018763">
    <property type="entry name" value="DUF2334"/>
</dbReference>
<dbReference type="EMBL" id="QGUI02000016">
    <property type="protein sequence ID" value="MFO7191125.1"/>
    <property type="molecule type" value="Genomic_DNA"/>
</dbReference>
<sequence>MLTEITAELRARSTPVALFVRPRGVAASPVLADWVRSRVHSGDDLLIHGYGDPIPQQRPVLRSSRAEFAGLSEHEAGLRISAATSAMAQAGIPAREVTGFAPPGWMVSDGTLTALRKSRLALCADGGRVHDLRTGTVHRGRVFPFGGGGSERAEALRCFALLLTVARMVNRVELLRLHIDATQAVRPGPRQAFLDAVDIALEAGAVPQAYRQLVARKTDRSGKAA</sequence>
<protein>
    <submittedName>
        <fullName evidence="1">DUF2334 domain-containing protein</fullName>
    </submittedName>
</protein>
<evidence type="ECO:0000313" key="1">
    <source>
        <dbReference type="EMBL" id="MFO7191125.1"/>
    </source>
</evidence>
<organism evidence="1 2">
    <name type="scientific">Thermocrispum agreste</name>
    <dbReference type="NCBI Taxonomy" id="37925"/>
    <lineage>
        <taxon>Bacteria</taxon>
        <taxon>Bacillati</taxon>
        <taxon>Actinomycetota</taxon>
        <taxon>Actinomycetes</taxon>
        <taxon>Pseudonocardiales</taxon>
        <taxon>Pseudonocardiaceae</taxon>
        <taxon>Thermocrispum</taxon>
    </lineage>
</organism>